<proteinExistence type="predicted"/>
<dbReference type="EMBL" id="CAXHTA020000005">
    <property type="protein sequence ID" value="CAL5221565.1"/>
    <property type="molecule type" value="Genomic_DNA"/>
</dbReference>
<dbReference type="Proteomes" id="UP001497392">
    <property type="component" value="Unassembled WGS sequence"/>
</dbReference>
<sequence length="124" mass="13897">MHSGCPHPDADPQDSPVWTSEERSHAGEAAERAKEGLSEGRERAKYTAEEEAAQRAAEMGTGTYWWRQLAPTGFKEASYEKSAGPKLKQAMADRFGSIDNLKHVMLRSPYSSLYAIVWDHMIKQ</sequence>
<protein>
    <submittedName>
        <fullName evidence="2">G3781 protein</fullName>
    </submittedName>
</protein>
<keyword evidence="3" id="KW-1185">Reference proteome</keyword>
<feature type="region of interest" description="Disordered" evidence="1">
    <location>
        <begin position="1"/>
        <end position="57"/>
    </location>
</feature>
<feature type="compositionally biased region" description="Basic and acidic residues" evidence="1">
    <location>
        <begin position="20"/>
        <end position="48"/>
    </location>
</feature>
<organism evidence="2 3">
    <name type="scientific">Coccomyxa viridis</name>
    <dbReference type="NCBI Taxonomy" id="1274662"/>
    <lineage>
        <taxon>Eukaryota</taxon>
        <taxon>Viridiplantae</taxon>
        <taxon>Chlorophyta</taxon>
        <taxon>core chlorophytes</taxon>
        <taxon>Trebouxiophyceae</taxon>
        <taxon>Trebouxiophyceae incertae sedis</taxon>
        <taxon>Coccomyxaceae</taxon>
        <taxon>Coccomyxa</taxon>
    </lineage>
</organism>
<name>A0ABP1FSL5_9CHLO</name>
<comment type="caution">
    <text evidence="2">The sequence shown here is derived from an EMBL/GenBank/DDBJ whole genome shotgun (WGS) entry which is preliminary data.</text>
</comment>
<reference evidence="2 3" key="1">
    <citation type="submission" date="2024-06" db="EMBL/GenBank/DDBJ databases">
        <authorList>
            <person name="Kraege A."/>
            <person name="Thomma B."/>
        </authorList>
    </citation>
    <scope>NUCLEOTIDE SEQUENCE [LARGE SCALE GENOMIC DNA]</scope>
</reference>
<gene>
    <name evidence="2" type="primary">g3781</name>
    <name evidence="2" type="ORF">VP750_LOCUS3224</name>
</gene>
<accession>A0ABP1FSL5</accession>
<evidence type="ECO:0000313" key="3">
    <source>
        <dbReference type="Proteomes" id="UP001497392"/>
    </source>
</evidence>
<evidence type="ECO:0000313" key="2">
    <source>
        <dbReference type="EMBL" id="CAL5221565.1"/>
    </source>
</evidence>
<evidence type="ECO:0000256" key="1">
    <source>
        <dbReference type="SAM" id="MobiDB-lite"/>
    </source>
</evidence>